<evidence type="ECO:0000259" key="2">
    <source>
        <dbReference type="Pfam" id="PF00561"/>
    </source>
</evidence>
<dbReference type="RefSeq" id="WP_204916077.1">
    <property type="nucleotide sequence ID" value="NZ_BAAAQP010000003.1"/>
</dbReference>
<dbReference type="InterPro" id="IPR000639">
    <property type="entry name" value="Epox_hydrolase-like"/>
</dbReference>
<evidence type="ECO:0000313" key="4">
    <source>
        <dbReference type="Proteomes" id="UP000704762"/>
    </source>
</evidence>
<gene>
    <name evidence="3" type="ORF">JOE57_000297</name>
</gene>
<evidence type="ECO:0000313" key="3">
    <source>
        <dbReference type="EMBL" id="MBM7797376.1"/>
    </source>
</evidence>
<dbReference type="PANTHER" id="PTHR46118">
    <property type="entry name" value="PROTEIN ABHD11"/>
    <property type="match status" value="1"/>
</dbReference>
<name>A0ABS2REE4_9ACTN</name>
<dbReference type="Proteomes" id="UP000704762">
    <property type="component" value="Unassembled WGS sequence"/>
</dbReference>
<reference evidence="3 4" key="1">
    <citation type="submission" date="2021-01" db="EMBL/GenBank/DDBJ databases">
        <title>Sequencing the genomes of 1000 actinobacteria strains.</title>
        <authorList>
            <person name="Klenk H.-P."/>
        </authorList>
    </citation>
    <scope>NUCLEOTIDE SEQUENCE [LARGE SCALE GENOMIC DNA]</scope>
    <source>
        <strain evidence="3 4">DSM 18662</strain>
    </source>
</reference>
<dbReference type="InterPro" id="IPR029058">
    <property type="entry name" value="AB_hydrolase_fold"/>
</dbReference>
<dbReference type="PRINTS" id="PR00111">
    <property type="entry name" value="ABHYDROLASE"/>
</dbReference>
<comment type="caution">
    <text evidence="3">The sequence shown here is derived from an EMBL/GenBank/DDBJ whole genome shotgun (WGS) entry which is preliminary data.</text>
</comment>
<dbReference type="PRINTS" id="PR00412">
    <property type="entry name" value="EPOXHYDRLASE"/>
</dbReference>
<keyword evidence="4" id="KW-1185">Reference proteome</keyword>
<evidence type="ECO:0000256" key="1">
    <source>
        <dbReference type="ARBA" id="ARBA00022801"/>
    </source>
</evidence>
<dbReference type="Pfam" id="PF00561">
    <property type="entry name" value="Abhydrolase_1"/>
    <property type="match status" value="1"/>
</dbReference>
<dbReference type="PANTHER" id="PTHR46118:SF4">
    <property type="entry name" value="PROTEIN ABHD11"/>
    <property type="match status" value="1"/>
</dbReference>
<dbReference type="InterPro" id="IPR000073">
    <property type="entry name" value="AB_hydrolase_1"/>
</dbReference>
<feature type="domain" description="AB hydrolase-1" evidence="2">
    <location>
        <begin position="16"/>
        <end position="247"/>
    </location>
</feature>
<keyword evidence="1" id="KW-0378">Hydrolase</keyword>
<proteinExistence type="predicted"/>
<organism evidence="3 4">
    <name type="scientific">Microlunatus panaciterrae</name>
    <dbReference type="NCBI Taxonomy" id="400768"/>
    <lineage>
        <taxon>Bacteria</taxon>
        <taxon>Bacillati</taxon>
        <taxon>Actinomycetota</taxon>
        <taxon>Actinomycetes</taxon>
        <taxon>Propionibacteriales</taxon>
        <taxon>Propionibacteriaceae</taxon>
        <taxon>Microlunatus</taxon>
    </lineage>
</organism>
<dbReference type="SUPFAM" id="SSF53474">
    <property type="entry name" value="alpha/beta-Hydrolases"/>
    <property type="match status" value="1"/>
</dbReference>
<sequence length="263" mass="29242">MSLRLHHAELGSSGPRIAFLHGLFGQGRNWMAIAKALSDTHRVVLVDLPDHGRSEWSDHFSYVEMADSVGDLLVELSGGNEAVTVVGHSMGGKVAMTLALRNPRLVERLCVVDISPVRYARLSAFADYVEAMRSLDLARLTDRASADAALQPLVPDGGVRAFLLQNLRREGGSWRWQMNLQLLGDNLDQLADWPQVEAEPYPGPVLWIAGARSEYVRPDYADTMRRLFPQVRLVTVKNAGHWVHSEQPEVVVAALRMFVDADR</sequence>
<dbReference type="EMBL" id="JAFBCF010000001">
    <property type="protein sequence ID" value="MBM7797376.1"/>
    <property type="molecule type" value="Genomic_DNA"/>
</dbReference>
<accession>A0ABS2REE4</accession>
<protein>
    <submittedName>
        <fullName evidence="3">Pimeloyl-ACP methyl ester carboxylesterase</fullName>
    </submittedName>
</protein>
<dbReference type="Gene3D" id="3.40.50.1820">
    <property type="entry name" value="alpha/beta hydrolase"/>
    <property type="match status" value="1"/>
</dbReference>